<dbReference type="OrthoDB" id="9790916at2"/>
<evidence type="ECO:0000313" key="2">
    <source>
        <dbReference type="EMBL" id="RKN10592.1"/>
    </source>
</evidence>
<dbReference type="EMBL" id="RBDY01000005">
    <property type="protein sequence ID" value="RKN24852.1"/>
    <property type="molecule type" value="Genomic_DNA"/>
</dbReference>
<evidence type="ECO:0000313" key="4">
    <source>
        <dbReference type="Proteomes" id="UP000268652"/>
    </source>
</evidence>
<dbReference type="Proteomes" id="UP000275024">
    <property type="component" value="Unassembled WGS sequence"/>
</dbReference>
<evidence type="ECO:0000313" key="3">
    <source>
        <dbReference type="EMBL" id="RKN24852.1"/>
    </source>
</evidence>
<dbReference type="Gene3D" id="3.30.2170.10">
    <property type="entry name" value="archaeoglobus fulgidus dsm 4304 superfamily"/>
    <property type="match status" value="1"/>
</dbReference>
<organism evidence="2 5">
    <name type="scientific">Streptomyces radicis</name>
    <dbReference type="NCBI Taxonomy" id="1750517"/>
    <lineage>
        <taxon>Bacteria</taxon>
        <taxon>Bacillati</taxon>
        <taxon>Actinomycetota</taxon>
        <taxon>Actinomycetes</taxon>
        <taxon>Kitasatosporales</taxon>
        <taxon>Streptomycetaceae</taxon>
        <taxon>Streptomyces</taxon>
    </lineage>
</organism>
<comment type="caution">
    <text evidence="2">The sequence shown here is derived from an EMBL/GenBank/DDBJ whole genome shotgun (WGS) entry which is preliminary data.</text>
</comment>
<proteinExistence type="predicted"/>
<dbReference type="EMBL" id="RBDX01000005">
    <property type="protein sequence ID" value="RKN10592.1"/>
    <property type="molecule type" value="Genomic_DNA"/>
</dbReference>
<evidence type="ECO:0000313" key="5">
    <source>
        <dbReference type="Proteomes" id="UP000275024"/>
    </source>
</evidence>
<dbReference type="AlphaFoldDB" id="A0A3A9WD46"/>
<gene>
    <name evidence="3" type="ORF">D7318_10400</name>
    <name evidence="2" type="ORF">D7319_09220</name>
</gene>
<protein>
    <submittedName>
        <fullName evidence="2">Uncharacterized protein</fullName>
    </submittedName>
</protein>
<sequence>MVLDGSGPAAVAPGTVVDVACAHTLHLSRGPRLPETTRQADRLCRQAPREATPEAASGSNA</sequence>
<feature type="compositionally biased region" description="Basic and acidic residues" evidence="1">
    <location>
        <begin position="38"/>
        <end position="52"/>
    </location>
</feature>
<feature type="region of interest" description="Disordered" evidence="1">
    <location>
        <begin position="31"/>
        <end position="61"/>
    </location>
</feature>
<evidence type="ECO:0000256" key="1">
    <source>
        <dbReference type="SAM" id="MobiDB-lite"/>
    </source>
</evidence>
<name>A0A3A9WD46_9ACTN</name>
<reference evidence="4 5" key="1">
    <citation type="submission" date="2018-09" db="EMBL/GenBank/DDBJ databases">
        <title>Streptomyces sp. nov. DS1-2, an endophytic actinomycete isolated from roots of Dendrobium scabrilingue.</title>
        <authorList>
            <person name="Kuncharoen N."/>
            <person name="Kudo T."/>
            <person name="Ohkuma M."/>
            <person name="Yuki M."/>
            <person name="Tanasupawat S."/>
        </authorList>
    </citation>
    <scope>NUCLEOTIDE SEQUENCE [LARGE SCALE GENOMIC DNA]</scope>
    <source>
        <strain evidence="2 5">AZ1-7</strain>
        <strain evidence="3 4">DS1-2</strain>
    </source>
</reference>
<accession>A0A3A9WD46</accession>
<keyword evidence="4" id="KW-1185">Reference proteome</keyword>
<dbReference type="RefSeq" id="WP_120696617.1">
    <property type="nucleotide sequence ID" value="NZ_RBDX01000005.1"/>
</dbReference>
<dbReference type="Proteomes" id="UP000268652">
    <property type="component" value="Unassembled WGS sequence"/>
</dbReference>